<organism evidence="1 3">
    <name type="scientific">Cucumis melo var. makuwa</name>
    <name type="common">Oriental melon</name>
    <dbReference type="NCBI Taxonomy" id="1194695"/>
    <lineage>
        <taxon>Eukaryota</taxon>
        <taxon>Viridiplantae</taxon>
        <taxon>Streptophyta</taxon>
        <taxon>Embryophyta</taxon>
        <taxon>Tracheophyta</taxon>
        <taxon>Spermatophyta</taxon>
        <taxon>Magnoliopsida</taxon>
        <taxon>eudicotyledons</taxon>
        <taxon>Gunneridae</taxon>
        <taxon>Pentapetalae</taxon>
        <taxon>rosids</taxon>
        <taxon>fabids</taxon>
        <taxon>Cucurbitales</taxon>
        <taxon>Cucurbitaceae</taxon>
        <taxon>Benincaseae</taxon>
        <taxon>Cucumis</taxon>
    </lineage>
</organism>
<evidence type="ECO:0000313" key="3">
    <source>
        <dbReference type="Proteomes" id="UP000321393"/>
    </source>
</evidence>
<dbReference type="Proteomes" id="UP000321947">
    <property type="component" value="Unassembled WGS sequence"/>
</dbReference>
<reference evidence="3 4" key="1">
    <citation type="submission" date="2019-08" db="EMBL/GenBank/DDBJ databases">
        <title>Draft genome sequences of two oriental melons (Cucumis melo L. var makuwa).</title>
        <authorList>
            <person name="Kwon S.-Y."/>
        </authorList>
    </citation>
    <scope>NUCLEOTIDE SEQUENCE [LARGE SCALE GENOMIC DNA]</scope>
    <source>
        <strain evidence="4">cv. Chang Bougi</strain>
        <strain evidence="3">cv. SW 3</strain>
        <tissue evidence="1">Leaf</tissue>
    </source>
</reference>
<name>A0A5A7US87_CUCMM</name>
<dbReference type="EMBL" id="SSTD01001877">
    <property type="protein sequence ID" value="TYK29129.1"/>
    <property type="molecule type" value="Genomic_DNA"/>
</dbReference>
<gene>
    <name evidence="2" type="ORF">E5676_scaffold120G002710</name>
    <name evidence="1" type="ORF">E6C27_scaffold186G001370</name>
</gene>
<evidence type="ECO:0000313" key="1">
    <source>
        <dbReference type="EMBL" id="KAA0056389.1"/>
    </source>
</evidence>
<dbReference type="AlphaFoldDB" id="A0A5A7US87"/>
<protein>
    <submittedName>
        <fullName evidence="1">Uncharacterized protein</fullName>
    </submittedName>
</protein>
<proteinExistence type="predicted"/>
<dbReference type="Proteomes" id="UP000321393">
    <property type="component" value="Unassembled WGS sequence"/>
</dbReference>
<evidence type="ECO:0000313" key="2">
    <source>
        <dbReference type="EMBL" id="TYK29129.1"/>
    </source>
</evidence>
<dbReference type="EMBL" id="SSTE01007511">
    <property type="protein sequence ID" value="KAA0056389.1"/>
    <property type="molecule type" value="Genomic_DNA"/>
</dbReference>
<sequence length="99" mass="10955">MIRVIRRDHSQPDCLTVSFGYTIDQIVLGVPLGSPKTRFVPTGAEIARVRKRASSGVLLYRTLMGSKGKGRGKLASDREGSVTCHMGTQFCFRVYVSMF</sequence>
<accession>A0A5A7US87</accession>
<evidence type="ECO:0000313" key="4">
    <source>
        <dbReference type="Proteomes" id="UP000321947"/>
    </source>
</evidence>
<comment type="caution">
    <text evidence="1">The sequence shown here is derived from an EMBL/GenBank/DDBJ whole genome shotgun (WGS) entry which is preliminary data.</text>
</comment>